<sequence>MPPRETDARIQLLAGSGVQMPTLVTTPNLLEISRIHGIVAAAGGSKLRPRGTFTTGDSVETIQPVELPETATIIGDHWPQQDETAYAREAENQRVAANQAAQAAATARTASNYTEPAFRGNSGTALTDRLDGHHGILTDDQARHTNIASWLDLGQQNVIQAKAAMNLASVGYHKAYEHSTIRAVDESWPQRQLSQVKAMLIHRAQSHVVDARTAFDIAQQQITNGIIAGVVPNLQLSRPVGDDEWDHIDEIIEHWNRTSNAGLPAMPDPYPPEF</sequence>
<reference evidence="1" key="1">
    <citation type="journal article" date="2018" name="Front. Microbiol.">
        <title>Beyond the Limits: tRNA Array Units in Mycobacterium Genomes.</title>
        <authorList>
            <person name="Morgado S.M."/>
            <person name="Vicente A.C."/>
        </authorList>
    </citation>
    <scope>NUCLEOTIDE SEQUENCE</scope>
    <source>
        <strain evidence="1">CBMA 213</strain>
        <plasmid evidence="1">pCBMA213_1</plasmid>
    </source>
</reference>
<evidence type="ECO:0000313" key="1">
    <source>
        <dbReference type="EMBL" id="AVN58309.1"/>
    </source>
</evidence>
<accession>A0A343VQY5</accession>
<proteinExistence type="predicted"/>
<name>A0A343VQY5_9MYCO</name>
<dbReference type="AlphaFoldDB" id="A0A343VQY5"/>
<geneLocation type="plasmid" evidence="1">
    <name>pCBMA213_1</name>
</geneLocation>
<protein>
    <submittedName>
        <fullName evidence="1">Uncharacterized protein</fullName>
    </submittedName>
</protein>
<keyword evidence="1" id="KW-0614">Plasmid</keyword>
<organism evidence="1">
    <name type="scientific">Mycolicibacterium sp. CBMA 213</name>
    <dbReference type="NCBI Taxonomy" id="1968788"/>
    <lineage>
        <taxon>Bacteria</taxon>
        <taxon>Bacillati</taxon>
        <taxon>Actinomycetota</taxon>
        <taxon>Actinomycetes</taxon>
        <taxon>Mycobacteriales</taxon>
        <taxon>Mycobacteriaceae</taxon>
        <taxon>Mycolicibacterium</taxon>
    </lineage>
</organism>
<gene>
    <name evidence="1" type="ORF">B5P44_p00014</name>
</gene>
<dbReference type="EMBL" id="MF600313">
    <property type="protein sequence ID" value="AVN58309.1"/>
    <property type="molecule type" value="Genomic_DNA"/>
</dbReference>
<dbReference type="RefSeq" id="WP_155921788.1">
    <property type="nucleotide sequence ID" value="NZ_MF600313.1"/>
</dbReference>